<organism evidence="1">
    <name type="scientific">uncultured bacterium</name>
    <name type="common">gcode 4</name>
    <dbReference type="NCBI Taxonomy" id="1234023"/>
    <lineage>
        <taxon>Bacteria</taxon>
        <taxon>environmental samples</taxon>
    </lineage>
</organism>
<comment type="caution">
    <text evidence="1">The sequence shown here is derived from an EMBL/GenBank/DDBJ whole genome shotgun (WGS) entry which is preliminary data.</text>
</comment>
<dbReference type="EMBL" id="AMFJ01000385">
    <property type="protein sequence ID" value="EKE27999.1"/>
    <property type="molecule type" value="Genomic_DNA"/>
</dbReference>
<dbReference type="AlphaFoldDB" id="K2GCP0"/>
<proteinExistence type="predicted"/>
<gene>
    <name evidence="1" type="ORF">ACD_3C00111G0016</name>
</gene>
<protein>
    <submittedName>
        <fullName evidence="1">Uncharacterized protein</fullName>
    </submittedName>
</protein>
<name>K2GCP0_9BACT</name>
<reference evidence="1" key="1">
    <citation type="journal article" date="2012" name="Science">
        <title>Fermentation, hydrogen, and sulfur metabolism in multiple uncultivated bacterial phyla.</title>
        <authorList>
            <person name="Wrighton K.C."/>
            <person name="Thomas B.C."/>
            <person name="Sharon I."/>
            <person name="Miller C.S."/>
            <person name="Castelle C.J."/>
            <person name="VerBerkmoes N.C."/>
            <person name="Wilkins M.J."/>
            <person name="Hettich R.L."/>
            <person name="Lipton M.S."/>
            <person name="Williams K.H."/>
            <person name="Long P.E."/>
            <person name="Banfield J.F."/>
        </authorList>
    </citation>
    <scope>NUCLEOTIDE SEQUENCE [LARGE SCALE GENOMIC DNA]</scope>
</reference>
<evidence type="ECO:0000313" key="1">
    <source>
        <dbReference type="EMBL" id="EKE27999.1"/>
    </source>
</evidence>
<sequence length="172" mass="20750">MEKQIPSQSAIKQTAKNNLKTQFNFNRTVGSIWIVAIENEKIRNFLLEWISEIWLSAIAIWKNSWVEFKNIAFLDKINSNSLQWFDFFVYDNEMDGIDVVKFMWAWIVPIMPVENTYSWMIKDFNPMKFEWNWFLWKSDSAFCIFEKIISYIENIKFPEDKRVLLKNVTTTF</sequence>
<accession>K2GCP0</accession>